<dbReference type="InterPro" id="IPR051540">
    <property type="entry name" value="S-2-haloacid_dehalogenase"/>
</dbReference>
<dbReference type="GO" id="GO:0008962">
    <property type="term" value="F:phosphatidylglycerophosphatase activity"/>
    <property type="evidence" value="ECO:0007669"/>
    <property type="project" value="InterPro"/>
</dbReference>
<dbReference type="PANTHER" id="PTHR43316">
    <property type="entry name" value="HYDROLASE, HALOACID DELAHOGENASE-RELATED"/>
    <property type="match status" value="1"/>
</dbReference>
<evidence type="ECO:0000256" key="1">
    <source>
        <dbReference type="ARBA" id="ARBA00022801"/>
    </source>
</evidence>
<dbReference type="NCBIfam" id="TIGR01549">
    <property type="entry name" value="HAD-SF-IA-v1"/>
    <property type="match status" value="1"/>
</dbReference>
<protein>
    <submittedName>
        <fullName evidence="2">YqeG family HAD IIIA-type phosphatase</fullName>
    </submittedName>
</protein>
<dbReference type="Pfam" id="PF00702">
    <property type="entry name" value="Hydrolase"/>
    <property type="match status" value="1"/>
</dbReference>
<keyword evidence="1" id="KW-0378">Hydrolase</keyword>
<dbReference type="SUPFAM" id="SSF56784">
    <property type="entry name" value="HAD-like"/>
    <property type="match status" value="1"/>
</dbReference>
<dbReference type="NCBIfam" id="TIGR01662">
    <property type="entry name" value="HAD-SF-IIIA"/>
    <property type="match status" value="1"/>
</dbReference>
<organism evidence="2 3">
    <name type="scientific">Mediterraneibacter hominis</name>
    <dbReference type="NCBI Taxonomy" id="2763054"/>
    <lineage>
        <taxon>Bacteria</taxon>
        <taxon>Bacillati</taxon>
        <taxon>Bacillota</taxon>
        <taxon>Clostridia</taxon>
        <taxon>Lachnospirales</taxon>
        <taxon>Lachnospiraceae</taxon>
        <taxon>Mediterraneibacter</taxon>
    </lineage>
</organism>
<dbReference type="PANTHER" id="PTHR43316:SF8">
    <property type="entry name" value="HAD FAMILY HYDROLASE"/>
    <property type="match status" value="1"/>
</dbReference>
<proteinExistence type="predicted"/>
<dbReference type="Gene3D" id="3.40.50.1000">
    <property type="entry name" value="HAD superfamily/HAD-like"/>
    <property type="match status" value="1"/>
</dbReference>
<keyword evidence="3" id="KW-1185">Reference proteome</keyword>
<dbReference type="InterPro" id="IPR023214">
    <property type="entry name" value="HAD_sf"/>
</dbReference>
<dbReference type="InterPro" id="IPR010021">
    <property type="entry name" value="PGPP1/Gep4"/>
</dbReference>
<dbReference type="InterPro" id="IPR036412">
    <property type="entry name" value="HAD-like_sf"/>
</dbReference>
<dbReference type="AlphaFoldDB" id="A0A923RPV2"/>
<sequence length="190" mass="22052">MFKVFYPYEYVNSVFAIDYEKLYTKGYRGLLFDIDNTLVPHGNDSTEEVDAFFLKLHSMGFKTLLLSNNDEERVKRFKKNIDSFYLCDAQKPRPEKYLKALKMLGMKKEETVFIGDQIFTDICGANLSGIASILVKFIGYDQETKIGIRRNLEKLILILYGLNKSCQKRLGDIQKREESEHAMEKGQAFL</sequence>
<dbReference type="NCBIfam" id="TIGR01668">
    <property type="entry name" value="YqeG_hyp_ppase"/>
    <property type="match status" value="1"/>
</dbReference>
<dbReference type="InterPro" id="IPR006439">
    <property type="entry name" value="HAD-SF_hydro_IA"/>
</dbReference>
<name>A0A923RPV2_9FIRM</name>
<dbReference type="Proteomes" id="UP000652477">
    <property type="component" value="Unassembled WGS sequence"/>
</dbReference>
<dbReference type="InterPro" id="IPR006549">
    <property type="entry name" value="HAD-SF_hydro_IIIA"/>
</dbReference>
<comment type="caution">
    <text evidence="2">The sequence shown here is derived from an EMBL/GenBank/DDBJ whole genome shotgun (WGS) entry which is preliminary data.</text>
</comment>
<evidence type="ECO:0000313" key="2">
    <source>
        <dbReference type="EMBL" id="MBC5688831.1"/>
    </source>
</evidence>
<reference evidence="2" key="1">
    <citation type="submission" date="2020-08" db="EMBL/GenBank/DDBJ databases">
        <title>Genome public.</title>
        <authorList>
            <person name="Liu C."/>
            <person name="Sun Q."/>
        </authorList>
    </citation>
    <scope>NUCLEOTIDE SEQUENCE</scope>
    <source>
        <strain evidence="2">NSJ-55</strain>
    </source>
</reference>
<dbReference type="RefSeq" id="WP_186875416.1">
    <property type="nucleotide sequence ID" value="NZ_JACOPF010000001.1"/>
</dbReference>
<evidence type="ECO:0000313" key="3">
    <source>
        <dbReference type="Proteomes" id="UP000652477"/>
    </source>
</evidence>
<dbReference type="EMBL" id="JACOPF010000001">
    <property type="protein sequence ID" value="MBC5688831.1"/>
    <property type="molecule type" value="Genomic_DNA"/>
</dbReference>
<accession>A0A923RPV2</accession>
<gene>
    <name evidence="2" type="ORF">H8S37_07825</name>
</gene>